<gene>
    <name evidence="2" type="ORF">ODALV1_LOCUS23430</name>
</gene>
<comment type="caution">
    <text evidence="2">The sequence shown here is derived from an EMBL/GenBank/DDBJ whole genome shotgun (WGS) entry which is preliminary data.</text>
</comment>
<evidence type="ECO:0000313" key="3">
    <source>
        <dbReference type="Proteomes" id="UP001642540"/>
    </source>
</evidence>
<name>A0ABP1RL11_9HEXA</name>
<feature type="region of interest" description="Disordered" evidence="1">
    <location>
        <begin position="1"/>
        <end position="38"/>
    </location>
</feature>
<reference evidence="2 3" key="1">
    <citation type="submission" date="2024-08" db="EMBL/GenBank/DDBJ databases">
        <authorList>
            <person name="Cucini C."/>
            <person name="Frati F."/>
        </authorList>
    </citation>
    <scope>NUCLEOTIDE SEQUENCE [LARGE SCALE GENOMIC DNA]</scope>
</reference>
<organism evidence="2 3">
    <name type="scientific">Orchesella dallaii</name>
    <dbReference type="NCBI Taxonomy" id="48710"/>
    <lineage>
        <taxon>Eukaryota</taxon>
        <taxon>Metazoa</taxon>
        <taxon>Ecdysozoa</taxon>
        <taxon>Arthropoda</taxon>
        <taxon>Hexapoda</taxon>
        <taxon>Collembola</taxon>
        <taxon>Entomobryomorpha</taxon>
        <taxon>Entomobryoidea</taxon>
        <taxon>Orchesellidae</taxon>
        <taxon>Orchesellinae</taxon>
        <taxon>Orchesella</taxon>
    </lineage>
</organism>
<proteinExistence type="predicted"/>
<evidence type="ECO:0000313" key="2">
    <source>
        <dbReference type="EMBL" id="CAL8129753.1"/>
    </source>
</evidence>
<protein>
    <submittedName>
        <fullName evidence="2">Uncharacterized protein</fullName>
    </submittedName>
</protein>
<dbReference type="EMBL" id="CAXLJM020000078">
    <property type="protein sequence ID" value="CAL8129753.1"/>
    <property type="molecule type" value="Genomic_DNA"/>
</dbReference>
<evidence type="ECO:0000256" key="1">
    <source>
        <dbReference type="SAM" id="MobiDB-lite"/>
    </source>
</evidence>
<accession>A0ABP1RL11</accession>
<dbReference type="Proteomes" id="UP001642540">
    <property type="component" value="Unassembled WGS sequence"/>
</dbReference>
<sequence length="87" mass="9905">MLEGKKDKGKKEENKKFLASEAACGGKKAGERQQKQSAALKKVTSERLERMLGKSIRQDIVDRFFWELRDSLISIFQPQRGLAQPPD</sequence>
<feature type="compositionally biased region" description="Basic and acidic residues" evidence="1">
    <location>
        <begin position="1"/>
        <end position="18"/>
    </location>
</feature>
<keyword evidence="3" id="KW-1185">Reference proteome</keyword>